<name>A0Y9C7_9GAMM</name>
<dbReference type="STRING" id="247633.GP2143_15786"/>
<accession>A0Y9C7</accession>
<dbReference type="EMBL" id="AAVT01000001">
    <property type="protein sequence ID" value="EAW32731.1"/>
    <property type="molecule type" value="Genomic_DNA"/>
</dbReference>
<evidence type="ECO:0000256" key="1">
    <source>
        <dbReference type="SAM" id="MobiDB-lite"/>
    </source>
</evidence>
<gene>
    <name evidence="2" type="ORF">GP2143_15786</name>
</gene>
<organism evidence="2 3">
    <name type="scientific">marine gamma proteobacterium HTCC2143</name>
    <dbReference type="NCBI Taxonomy" id="247633"/>
    <lineage>
        <taxon>Bacteria</taxon>
        <taxon>Pseudomonadati</taxon>
        <taxon>Pseudomonadota</taxon>
        <taxon>Gammaproteobacteria</taxon>
        <taxon>Cellvibrionales</taxon>
        <taxon>Spongiibacteraceae</taxon>
        <taxon>BD1-7 clade</taxon>
    </lineage>
</organism>
<keyword evidence="3" id="KW-1185">Reference proteome</keyword>
<feature type="region of interest" description="Disordered" evidence="1">
    <location>
        <begin position="69"/>
        <end position="98"/>
    </location>
</feature>
<dbReference type="eggNOG" id="COG3529">
    <property type="taxonomic scope" value="Bacteria"/>
</dbReference>
<sequence length="98" mass="11259">MNESKINKRFIAGAVCPRCSEMDKLMMYLDAQQQQVRECVRCGYQDVMTDNGPRKIETEEITTRVNQPRVGEPTLAHEDEIQIVSIVDPNPGARRRDH</sequence>
<dbReference type="Proteomes" id="UP000004931">
    <property type="component" value="Unassembled WGS sequence"/>
</dbReference>
<evidence type="ECO:0000313" key="3">
    <source>
        <dbReference type="Proteomes" id="UP000004931"/>
    </source>
</evidence>
<dbReference type="AlphaFoldDB" id="A0Y9C7"/>
<reference evidence="2 3" key="1">
    <citation type="journal article" date="2010" name="J. Bacteriol.">
        <title>Genome sequence of the oligotrophic marine Gammaproteobacterium HTCC2143, isolated from the Oregon Coast.</title>
        <authorList>
            <person name="Oh H.M."/>
            <person name="Kang I."/>
            <person name="Ferriera S."/>
            <person name="Giovannoni S.J."/>
            <person name="Cho J.C."/>
        </authorList>
    </citation>
    <scope>NUCLEOTIDE SEQUENCE [LARGE SCALE GENOMIC DNA]</scope>
    <source>
        <strain evidence="2 3">HTCC2143</strain>
    </source>
</reference>
<protein>
    <submittedName>
        <fullName evidence="2">Predicted nucleic-acid-binding protein containing a Zn-ribbon domain</fullName>
    </submittedName>
</protein>
<dbReference type="Pfam" id="PF09526">
    <property type="entry name" value="DUF2387"/>
    <property type="match status" value="1"/>
</dbReference>
<dbReference type="OrthoDB" id="5881059at2"/>
<dbReference type="NCBIfam" id="TIGR02443">
    <property type="entry name" value="YheV family putative zinc ribbon protein"/>
    <property type="match status" value="1"/>
</dbReference>
<dbReference type="InterPro" id="IPR012658">
    <property type="entry name" value="YheV"/>
</dbReference>
<evidence type="ECO:0000313" key="2">
    <source>
        <dbReference type="EMBL" id="EAW32731.1"/>
    </source>
</evidence>
<comment type="caution">
    <text evidence="2">The sequence shown here is derived from an EMBL/GenBank/DDBJ whole genome shotgun (WGS) entry which is preliminary data.</text>
</comment>
<proteinExistence type="predicted"/>